<dbReference type="Proteomes" id="UP000315389">
    <property type="component" value="Unassembled WGS sequence"/>
</dbReference>
<evidence type="ECO:0000313" key="4">
    <source>
        <dbReference type="EMBL" id="TQL64211.1"/>
    </source>
</evidence>
<comment type="similarity">
    <text evidence="1">Belongs to the CdaR family.</text>
</comment>
<dbReference type="Pfam" id="PF13556">
    <property type="entry name" value="HTH_30"/>
    <property type="match status" value="1"/>
</dbReference>
<dbReference type="EMBL" id="VFOS01000001">
    <property type="protein sequence ID" value="TQL64211.1"/>
    <property type="molecule type" value="Genomic_DNA"/>
</dbReference>
<evidence type="ECO:0000313" key="5">
    <source>
        <dbReference type="Proteomes" id="UP000315389"/>
    </source>
</evidence>
<sequence length="464" mass="49890">MGAWPDGHAPMPLVRLHHLHKQALVRPAILHRIRGEAAYYTAVTTPKICTKSTNAPYAPRMRSEREQVATAAGTPANLQRVRDAIGVLTSSTLRKLESDVPWYRTLSTEDRSFVGVVAQSGISAFITWYEDPTRPPSGVGEMFASAPPELTRSISLQHTVHIVRSIVEVVEAQAEQIAEPGTERDLREAVLRFSREVAFSAAEVYARTAEARGAWDARLEALIVDAIVRGDTNESVQSRAAALGWSGQGEVIVVVASIDDSLDEHRTADLRRIARRSARDALVSIQGSRAVIVLGGEGDLAGAVHALLARLAPGPVVIGPTASGLADSSRSAVAAIRGMEAVAAWSHAPRPVFADDLLPERVLIGDDTATSTLIENVYRPLQSAGGTVLETLRAYLGTGRSLEAAARDLYVHPNTVRYRLKKVSEVSGWDPLEARESFVLQIALAVGSLAAARQAIVGKRQTGR</sequence>
<dbReference type="Gene3D" id="1.10.10.2840">
    <property type="entry name" value="PucR C-terminal helix-turn-helix domain"/>
    <property type="match status" value="1"/>
</dbReference>
<dbReference type="PANTHER" id="PTHR33744:SF7">
    <property type="entry name" value="PUCR FAMILY TRANSCRIPTIONAL REGULATOR"/>
    <property type="match status" value="1"/>
</dbReference>
<dbReference type="InterPro" id="IPR051448">
    <property type="entry name" value="CdaR-like_regulators"/>
</dbReference>
<evidence type="ECO:0000259" key="2">
    <source>
        <dbReference type="Pfam" id="PF13556"/>
    </source>
</evidence>
<dbReference type="InterPro" id="IPR025736">
    <property type="entry name" value="PucR_C-HTH_dom"/>
</dbReference>
<protein>
    <submittedName>
        <fullName evidence="4">DNA-binding PucR family transcriptional regulator</fullName>
    </submittedName>
</protein>
<reference evidence="4 5" key="1">
    <citation type="submission" date="2019-06" db="EMBL/GenBank/DDBJ databases">
        <title>Sequencing the genomes of 1000 actinobacteria strains.</title>
        <authorList>
            <person name="Klenk H.-P."/>
        </authorList>
    </citation>
    <scope>NUCLEOTIDE SEQUENCE [LARGE SCALE GENOMIC DNA]</scope>
    <source>
        <strain evidence="4 5">DSM 4813</strain>
    </source>
</reference>
<keyword evidence="5" id="KW-1185">Reference proteome</keyword>
<accession>A0A542ZV70</accession>
<name>A0A542ZV70_RARFA</name>
<comment type="caution">
    <text evidence="4">The sequence shown here is derived from an EMBL/GenBank/DDBJ whole genome shotgun (WGS) entry which is preliminary data.</text>
</comment>
<gene>
    <name evidence="4" type="ORF">FB461_0705</name>
</gene>
<keyword evidence="4" id="KW-0238">DNA-binding</keyword>
<feature type="domain" description="PucR C-terminal helix-turn-helix" evidence="2">
    <location>
        <begin position="389"/>
        <end position="445"/>
    </location>
</feature>
<dbReference type="AlphaFoldDB" id="A0A542ZV70"/>
<organism evidence="4 5">
    <name type="scientific">Rarobacter faecitabidus</name>
    <dbReference type="NCBI Taxonomy" id="13243"/>
    <lineage>
        <taxon>Bacteria</taxon>
        <taxon>Bacillati</taxon>
        <taxon>Actinomycetota</taxon>
        <taxon>Actinomycetes</taxon>
        <taxon>Micrococcales</taxon>
        <taxon>Rarobacteraceae</taxon>
        <taxon>Rarobacter</taxon>
    </lineage>
</organism>
<dbReference type="Pfam" id="PF17853">
    <property type="entry name" value="GGDEF_2"/>
    <property type="match status" value="1"/>
</dbReference>
<feature type="domain" description="CdaR GGDEF-like" evidence="3">
    <location>
        <begin position="230"/>
        <end position="337"/>
    </location>
</feature>
<dbReference type="PANTHER" id="PTHR33744">
    <property type="entry name" value="CARBOHYDRATE DIACID REGULATOR"/>
    <property type="match status" value="1"/>
</dbReference>
<evidence type="ECO:0000256" key="1">
    <source>
        <dbReference type="ARBA" id="ARBA00006754"/>
    </source>
</evidence>
<evidence type="ECO:0000259" key="3">
    <source>
        <dbReference type="Pfam" id="PF17853"/>
    </source>
</evidence>
<dbReference type="InterPro" id="IPR041522">
    <property type="entry name" value="CdaR_GGDEF"/>
</dbReference>
<proteinExistence type="inferred from homology"/>
<dbReference type="GO" id="GO:0003677">
    <property type="term" value="F:DNA binding"/>
    <property type="evidence" value="ECO:0007669"/>
    <property type="project" value="UniProtKB-KW"/>
</dbReference>
<dbReference type="InterPro" id="IPR042070">
    <property type="entry name" value="PucR_C-HTH_sf"/>
</dbReference>